<sequence>MGDMTTNISLTKSRLSGSVMCCVQTKLSHFKQCKGSESNNPIRHPTFFKTPHIQYCGDYNLEANVCRTSGFVSNIRPSIRYNGKLDEKDNPAFRNILSSNYLSTNHKDFLPYSMPSGKETLPYLTNQLANETNVSKVFSTGNYFFEQKFKDIFTPILPKGKLVLPTKAGPCNIEDENFRHGLNTYSITDVVHYSRIKPRPYDMFKVTVGRKEESGSTSSISNFNAISNRFRYSFTTVQPGRKTDKLAGQTAYMSDFRPFCYKNGSELFSNWVGNLSHQEPTDYVIQNKIWPEYKSHHSYYIFKHSEDFPEVYLEKLKTNDSAEYQSATHKYKEPSITKGSQNDLQNQPKSSAELLGRVTIGRLEPSGSTLNISGHVQSQDMPLNRFITHNMTRFYYPPPGQGDGDRGHILFNTQPLKETATSRSVRLHYLEPQTPSTDKLGTDDPYQSKSILARDTLLRRTTKNIM</sequence>
<dbReference type="Proteomes" id="UP000471633">
    <property type="component" value="Unassembled WGS sequence"/>
</dbReference>
<keyword evidence="3" id="KW-1185">Reference proteome</keyword>
<dbReference type="RefSeq" id="XP_051070957.1">
    <property type="nucleotide sequence ID" value="XM_051210932.1"/>
</dbReference>
<dbReference type="CTD" id="24594376"/>
<evidence type="ECO:0000313" key="2">
    <source>
        <dbReference type="EMBL" id="KAH9590576.1"/>
    </source>
</evidence>
<comment type="caution">
    <text evidence="2">The sequence shown here is derived from an EMBL/GenBank/DDBJ whole genome shotgun (WGS) entry which is preliminary data.</text>
</comment>
<name>A0A922LP00_SCHHA</name>
<organism evidence="2 3">
    <name type="scientific">Schistosoma haematobium</name>
    <name type="common">Blood fluke</name>
    <dbReference type="NCBI Taxonomy" id="6185"/>
    <lineage>
        <taxon>Eukaryota</taxon>
        <taxon>Metazoa</taxon>
        <taxon>Spiralia</taxon>
        <taxon>Lophotrochozoa</taxon>
        <taxon>Platyhelminthes</taxon>
        <taxon>Trematoda</taxon>
        <taxon>Digenea</taxon>
        <taxon>Strigeidida</taxon>
        <taxon>Schistosomatoidea</taxon>
        <taxon>Schistosomatidae</taxon>
        <taxon>Schistosoma</taxon>
    </lineage>
</organism>
<dbReference type="AlphaFoldDB" id="A0A922LP00"/>
<protein>
    <recommendedName>
        <fullName evidence="4">Protein phosphatase 1 regulatory subunit 32</fullName>
    </recommendedName>
</protein>
<evidence type="ECO:0000313" key="3">
    <source>
        <dbReference type="Proteomes" id="UP000471633"/>
    </source>
</evidence>
<proteinExistence type="predicted"/>
<dbReference type="PANTHER" id="PTHR34349">
    <property type="entry name" value="PROTEIN PHOSPHATASE 1 REGULATORY SUBUNIT 32"/>
    <property type="match status" value="1"/>
</dbReference>
<feature type="region of interest" description="Disordered" evidence="1">
    <location>
        <begin position="326"/>
        <end position="347"/>
    </location>
</feature>
<reference evidence="2" key="1">
    <citation type="journal article" date="2012" name="Nat. Genet.">
        <title>Whole-genome sequence of Schistosoma haematobium.</title>
        <authorList>
            <person name="Young N.D."/>
            <person name="Jex A.R."/>
            <person name="Li B."/>
            <person name="Liu S."/>
            <person name="Yang L."/>
            <person name="Xiong Z."/>
            <person name="Li Y."/>
            <person name="Cantacessi C."/>
            <person name="Hall R.S."/>
            <person name="Xu X."/>
            <person name="Chen F."/>
            <person name="Wu X."/>
            <person name="Zerlotini A."/>
            <person name="Oliveira G."/>
            <person name="Hofmann A."/>
            <person name="Zhang G."/>
            <person name="Fang X."/>
            <person name="Kang Y."/>
            <person name="Campbell B.E."/>
            <person name="Loukas A."/>
            <person name="Ranganathan S."/>
            <person name="Rollinson D."/>
            <person name="Rinaldi G."/>
            <person name="Brindley P.J."/>
            <person name="Yang H."/>
            <person name="Wang J."/>
            <person name="Wang J."/>
            <person name="Gasser R.B."/>
        </authorList>
    </citation>
    <scope>NUCLEOTIDE SEQUENCE</scope>
</reference>
<dbReference type="PANTHER" id="PTHR34349:SF1">
    <property type="entry name" value="PROTEIN PHOSPHATASE 1 REGULATORY SUBUNIT 32"/>
    <property type="match status" value="1"/>
</dbReference>
<accession>A0A922LP00</accession>
<gene>
    <name evidence="2" type="ORF">MS3_00003202</name>
</gene>
<evidence type="ECO:0008006" key="4">
    <source>
        <dbReference type="Google" id="ProtNLM"/>
    </source>
</evidence>
<dbReference type="InterPro" id="IPR031410">
    <property type="entry name" value="SAXO4"/>
</dbReference>
<dbReference type="Pfam" id="PF15691">
    <property type="entry name" value="PPP1R32"/>
    <property type="match status" value="1"/>
</dbReference>
<reference evidence="2" key="4">
    <citation type="journal article" date="2022" name="PLoS Pathog.">
        <title>Chromosome-level genome of Schistosoma haematobium underpins genome-wide explorations of molecular variation.</title>
        <authorList>
            <person name="Stroehlein A.J."/>
            <person name="Korhonen P.K."/>
            <person name="Lee V.V."/>
            <person name="Ralph S.A."/>
            <person name="Mentink-Kane M."/>
            <person name="You H."/>
            <person name="McManus D.P."/>
            <person name="Tchuente L.T."/>
            <person name="Stothard J.R."/>
            <person name="Kaur P."/>
            <person name="Dudchenko O."/>
            <person name="Aiden E.L."/>
            <person name="Yang B."/>
            <person name="Yang H."/>
            <person name="Emery A.M."/>
            <person name="Webster B.L."/>
            <person name="Brindley P.J."/>
            <person name="Rollinson D."/>
            <person name="Chang B.C.H."/>
            <person name="Gasser R.B."/>
            <person name="Young N.D."/>
        </authorList>
    </citation>
    <scope>NUCLEOTIDE SEQUENCE</scope>
</reference>
<evidence type="ECO:0000256" key="1">
    <source>
        <dbReference type="SAM" id="MobiDB-lite"/>
    </source>
</evidence>
<feature type="compositionally biased region" description="Polar residues" evidence="1">
    <location>
        <begin position="337"/>
        <end position="347"/>
    </location>
</feature>
<reference evidence="2" key="3">
    <citation type="submission" date="2021-06" db="EMBL/GenBank/DDBJ databases">
        <title>Chromosome-level genome assembly for S. haematobium.</title>
        <authorList>
            <person name="Stroehlein A.J."/>
        </authorList>
    </citation>
    <scope>NUCLEOTIDE SEQUENCE</scope>
</reference>
<dbReference type="EMBL" id="AMPZ03000002">
    <property type="protein sequence ID" value="KAH9590576.1"/>
    <property type="molecule type" value="Genomic_DNA"/>
</dbReference>
<dbReference type="GO" id="GO:0019902">
    <property type="term" value="F:phosphatase binding"/>
    <property type="evidence" value="ECO:0007669"/>
    <property type="project" value="TreeGrafter"/>
</dbReference>
<dbReference type="GeneID" id="24594376"/>
<reference evidence="2" key="2">
    <citation type="journal article" date="2019" name="Gigascience">
        <title>High-quality Schistosoma haematobium genome achieved by single-molecule and long-range sequencing.</title>
        <authorList>
            <person name="Stroehlein A.J."/>
            <person name="Korhonen P.K."/>
            <person name="Chong T.M."/>
            <person name="Lim Y.L."/>
            <person name="Chan K.G."/>
            <person name="Webster B."/>
            <person name="Rollinson D."/>
            <person name="Brindley P.J."/>
            <person name="Gasser R.B."/>
            <person name="Young N.D."/>
        </authorList>
    </citation>
    <scope>NUCLEOTIDE SEQUENCE</scope>
</reference>